<evidence type="ECO:0000313" key="3">
    <source>
        <dbReference type="EMBL" id="KAF9759977.1"/>
    </source>
</evidence>
<name>A0A0B7K433_BIOOC</name>
<dbReference type="Proteomes" id="UP000616885">
    <property type="component" value="Unassembled WGS sequence"/>
</dbReference>
<feature type="compositionally biased region" description="Low complexity" evidence="1">
    <location>
        <begin position="42"/>
        <end position="56"/>
    </location>
</feature>
<feature type="compositionally biased region" description="Polar residues" evidence="1">
    <location>
        <begin position="1"/>
        <end position="16"/>
    </location>
</feature>
<proteinExistence type="predicted"/>
<accession>A0A0B7K433</accession>
<evidence type="ECO:0000313" key="2">
    <source>
        <dbReference type="EMBL" id="CEO49416.1"/>
    </source>
</evidence>
<evidence type="ECO:0000256" key="1">
    <source>
        <dbReference type="SAM" id="MobiDB-lite"/>
    </source>
</evidence>
<protein>
    <submittedName>
        <fullName evidence="2">Uncharacterized protein</fullName>
    </submittedName>
</protein>
<organism evidence="2">
    <name type="scientific">Bionectria ochroleuca</name>
    <name type="common">Gliocladium roseum</name>
    <dbReference type="NCBI Taxonomy" id="29856"/>
    <lineage>
        <taxon>Eukaryota</taxon>
        <taxon>Fungi</taxon>
        <taxon>Dikarya</taxon>
        <taxon>Ascomycota</taxon>
        <taxon>Pezizomycotina</taxon>
        <taxon>Sordariomycetes</taxon>
        <taxon>Hypocreomycetidae</taxon>
        <taxon>Hypocreales</taxon>
        <taxon>Bionectriaceae</taxon>
        <taxon>Clonostachys</taxon>
    </lineage>
</organism>
<reference evidence="3" key="2">
    <citation type="submission" date="2020-10" db="EMBL/GenBank/DDBJ databases">
        <title>High-Quality Genome Resource of Clonostachys rosea strain S41 by Oxford Nanopore Long-Read Sequencing.</title>
        <authorList>
            <person name="Wang H."/>
        </authorList>
    </citation>
    <scope>NUCLEOTIDE SEQUENCE</scope>
    <source>
        <strain evidence="3">S41</strain>
    </source>
</reference>
<feature type="compositionally biased region" description="Polar residues" evidence="1">
    <location>
        <begin position="68"/>
        <end position="79"/>
    </location>
</feature>
<feature type="compositionally biased region" description="Polar residues" evidence="1">
    <location>
        <begin position="31"/>
        <end position="41"/>
    </location>
</feature>
<sequence>MPTGSGAHQSSHSTASLGGKQDSASVGGAKITTSCASSPNHASGTPSASKPSSTPSHQGSALLAGNESADNAQTSQLSVGQEDMEDPIGKFLSETDRPFAVFRDANGTLVTVGRDGPSMAQTIDSILNPTK</sequence>
<dbReference type="EMBL" id="JADCTT010000001">
    <property type="protein sequence ID" value="KAF9759977.1"/>
    <property type="molecule type" value="Genomic_DNA"/>
</dbReference>
<feature type="region of interest" description="Disordered" evidence="1">
    <location>
        <begin position="1"/>
        <end position="96"/>
    </location>
</feature>
<dbReference type="AlphaFoldDB" id="A0A0B7K433"/>
<dbReference type="EMBL" id="CDPU01000014">
    <property type="protein sequence ID" value="CEO49416.1"/>
    <property type="molecule type" value="Genomic_DNA"/>
</dbReference>
<reference evidence="2" key="1">
    <citation type="submission" date="2015-01" db="EMBL/GenBank/DDBJ databases">
        <authorList>
            <person name="Durling Mikael"/>
        </authorList>
    </citation>
    <scope>NUCLEOTIDE SEQUENCE</scope>
</reference>
<gene>
    <name evidence="2" type="ORF">BN869_000005473_1</name>
    <name evidence="3" type="ORF">IM811_001671</name>
</gene>